<accession>A0A839QI22</accession>
<gene>
    <name evidence="1" type="ORF">E9229_000356</name>
</gene>
<name>A0A839QI22_9MICC</name>
<sequence length="131" mass="14029">MTRCPDRTVAAVITRHSIRTAAAKEHTMRKACKIAVPLIAAKVVPQAATAAWSMIAAIATLHLRPVRSRTAGRAAAHGITAFAILALADTAARSMVPAGAGALTLDPSMNFRCHRRFKYEMPVIQGKMELI</sequence>
<organism evidence="1 2">
    <name type="scientific">Paeniglutamicibacter cryotolerans</name>
    <dbReference type="NCBI Taxonomy" id="670079"/>
    <lineage>
        <taxon>Bacteria</taxon>
        <taxon>Bacillati</taxon>
        <taxon>Actinomycetota</taxon>
        <taxon>Actinomycetes</taxon>
        <taxon>Micrococcales</taxon>
        <taxon>Micrococcaceae</taxon>
        <taxon>Paeniglutamicibacter</taxon>
    </lineage>
</organism>
<protein>
    <submittedName>
        <fullName evidence="1">Uncharacterized protein</fullName>
    </submittedName>
</protein>
<dbReference type="AlphaFoldDB" id="A0A839QI22"/>
<evidence type="ECO:0000313" key="2">
    <source>
        <dbReference type="Proteomes" id="UP000523000"/>
    </source>
</evidence>
<keyword evidence="2" id="KW-1185">Reference proteome</keyword>
<reference evidence="1 2" key="1">
    <citation type="submission" date="2020-08" db="EMBL/GenBank/DDBJ databases">
        <title>Sequencing the genomes of 1000 actinobacteria strains.</title>
        <authorList>
            <person name="Klenk H.-P."/>
        </authorList>
    </citation>
    <scope>NUCLEOTIDE SEQUENCE [LARGE SCALE GENOMIC DNA]</scope>
    <source>
        <strain evidence="1 2">DSM 22826</strain>
    </source>
</reference>
<evidence type="ECO:0000313" key="1">
    <source>
        <dbReference type="EMBL" id="MBB2994165.1"/>
    </source>
</evidence>
<comment type="caution">
    <text evidence="1">The sequence shown here is derived from an EMBL/GenBank/DDBJ whole genome shotgun (WGS) entry which is preliminary data.</text>
</comment>
<dbReference type="Proteomes" id="UP000523000">
    <property type="component" value="Unassembled WGS sequence"/>
</dbReference>
<dbReference type="RefSeq" id="WP_183509539.1">
    <property type="nucleotide sequence ID" value="NZ_JACHVS010000001.1"/>
</dbReference>
<dbReference type="EMBL" id="JACHVS010000001">
    <property type="protein sequence ID" value="MBB2994165.1"/>
    <property type="molecule type" value="Genomic_DNA"/>
</dbReference>
<proteinExistence type="predicted"/>